<accession>A0A8J4BE97</accession>
<evidence type="ECO:0000313" key="1">
    <source>
        <dbReference type="EMBL" id="GIL60248.1"/>
    </source>
</evidence>
<proteinExistence type="predicted"/>
<comment type="caution">
    <text evidence="1">The sequence shown here is derived from an EMBL/GenBank/DDBJ whole genome shotgun (WGS) entry which is preliminary data.</text>
</comment>
<evidence type="ECO:0000313" key="2">
    <source>
        <dbReference type="Proteomes" id="UP000747399"/>
    </source>
</evidence>
<dbReference type="Proteomes" id="UP000747399">
    <property type="component" value="Unassembled WGS sequence"/>
</dbReference>
<dbReference type="EMBL" id="BNCO01000039">
    <property type="protein sequence ID" value="GIL60248.1"/>
    <property type="molecule type" value="Genomic_DNA"/>
</dbReference>
<gene>
    <name evidence="1" type="ORF">Vafri_14881</name>
</gene>
<sequence length="273" mass="29671">MFSEILFRRIRRNIDSRIAAKSGAMATAILFLVLLAPCLVIPMPTKENFGKLWNARVNVASHARLRGADARLSNAAAQWSITDSIIPPPDAAIRMIGGPGINLGLGTTTMEANLCEASAEGLCPEFARFELLVDSPDGSGAQIWAPLCAPEPMPDLAHVLGMLACEQVYSTLERDLQLDVAVIQVYVSEDSYIVPEGPATRQGDFNSSRYSGWVTVTGANAAKTEYLTRVQDYDFTVSSEGCGPRGLMAVSCRAWGQQEVDADRTAIEVRRRY</sequence>
<dbReference type="AlphaFoldDB" id="A0A8J4BE97"/>
<keyword evidence="2" id="KW-1185">Reference proteome</keyword>
<protein>
    <submittedName>
        <fullName evidence="1">Uncharacterized protein</fullName>
    </submittedName>
</protein>
<organism evidence="1 2">
    <name type="scientific">Volvox africanus</name>
    <dbReference type="NCBI Taxonomy" id="51714"/>
    <lineage>
        <taxon>Eukaryota</taxon>
        <taxon>Viridiplantae</taxon>
        <taxon>Chlorophyta</taxon>
        <taxon>core chlorophytes</taxon>
        <taxon>Chlorophyceae</taxon>
        <taxon>CS clade</taxon>
        <taxon>Chlamydomonadales</taxon>
        <taxon>Volvocaceae</taxon>
        <taxon>Volvox</taxon>
    </lineage>
</organism>
<name>A0A8J4BE97_9CHLO</name>
<reference evidence="1" key="1">
    <citation type="journal article" date="2021" name="Proc. Natl. Acad. Sci. U.S.A.">
        <title>Three genomes in the algal genus Volvox reveal the fate of a haploid sex-determining region after a transition to homothallism.</title>
        <authorList>
            <person name="Yamamoto K."/>
            <person name="Hamaji T."/>
            <person name="Kawai-Toyooka H."/>
            <person name="Matsuzaki R."/>
            <person name="Takahashi F."/>
            <person name="Nishimura Y."/>
            <person name="Kawachi M."/>
            <person name="Noguchi H."/>
            <person name="Minakuchi Y."/>
            <person name="Umen J.G."/>
            <person name="Toyoda A."/>
            <person name="Nozaki H."/>
        </authorList>
    </citation>
    <scope>NUCLEOTIDE SEQUENCE</scope>
    <source>
        <strain evidence="1">NIES-3780</strain>
    </source>
</reference>